<sequence length="161" mass="17433">MPPHEESEELLAQQGREKARAFEASHASRELHDGADEAVERVELVAAAAVDVLEQVQFERGEEPATKTAAHEEDAGAAAAYHTPFARQRRYEMCSVISKGRYLPSTPSPRLTCTCSTDTATRKPTSPSAAAAAAGPLPCMDGADEELSTEWKAECMMLDDR</sequence>
<dbReference type="RefSeq" id="XP_040656664.1">
    <property type="nucleotide sequence ID" value="XM_040801631.1"/>
</dbReference>
<evidence type="ECO:0000313" key="3">
    <source>
        <dbReference type="Proteomes" id="UP000076580"/>
    </source>
</evidence>
<accession>A0A151GJX4</accession>
<evidence type="ECO:0000256" key="1">
    <source>
        <dbReference type="SAM" id="MobiDB-lite"/>
    </source>
</evidence>
<comment type="caution">
    <text evidence="2">The sequence shown here is derived from an EMBL/GenBank/DDBJ whole genome shotgun (WGS) entry which is preliminary data.</text>
</comment>
<feature type="compositionally biased region" description="Polar residues" evidence="1">
    <location>
        <begin position="119"/>
        <end position="128"/>
    </location>
</feature>
<dbReference type="InParanoid" id="A0A151GJX4"/>
<keyword evidence="3" id="KW-1185">Reference proteome</keyword>
<protein>
    <submittedName>
        <fullName evidence="2">Uncharacterized protein</fullName>
    </submittedName>
</protein>
<dbReference type="EMBL" id="LAYC01000002">
    <property type="protein sequence ID" value="KYK57312.1"/>
    <property type="molecule type" value="Genomic_DNA"/>
</dbReference>
<feature type="region of interest" description="Disordered" evidence="1">
    <location>
        <begin position="119"/>
        <end position="138"/>
    </location>
</feature>
<organism evidence="2 3">
    <name type="scientific">Drechmeria coniospora</name>
    <name type="common">Nematophagous fungus</name>
    <name type="synonym">Meria coniospora</name>
    <dbReference type="NCBI Taxonomy" id="98403"/>
    <lineage>
        <taxon>Eukaryota</taxon>
        <taxon>Fungi</taxon>
        <taxon>Dikarya</taxon>
        <taxon>Ascomycota</taxon>
        <taxon>Pezizomycotina</taxon>
        <taxon>Sordariomycetes</taxon>
        <taxon>Hypocreomycetidae</taxon>
        <taxon>Hypocreales</taxon>
        <taxon>Ophiocordycipitaceae</taxon>
        <taxon>Drechmeria</taxon>
    </lineage>
</organism>
<gene>
    <name evidence="2" type="ORF">DCS_04320</name>
</gene>
<feature type="compositionally biased region" description="Basic and acidic residues" evidence="1">
    <location>
        <begin position="15"/>
        <end position="35"/>
    </location>
</feature>
<dbReference type="Proteomes" id="UP000076580">
    <property type="component" value="Chromosome 02"/>
</dbReference>
<evidence type="ECO:0000313" key="2">
    <source>
        <dbReference type="EMBL" id="KYK57312.1"/>
    </source>
</evidence>
<feature type="region of interest" description="Disordered" evidence="1">
    <location>
        <begin position="1"/>
        <end position="35"/>
    </location>
</feature>
<dbReference type="GeneID" id="63716963"/>
<dbReference type="AlphaFoldDB" id="A0A151GJX4"/>
<proteinExistence type="predicted"/>
<reference evidence="2 3" key="1">
    <citation type="journal article" date="2016" name="Sci. Rep.">
        <title>Insights into Adaptations to a Near-Obligate Nematode Endoparasitic Lifestyle from the Finished Genome of Drechmeria coniospora.</title>
        <authorList>
            <person name="Zhang L."/>
            <person name="Zhou Z."/>
            <person name="Guo Q."/>
            <person name="Fokkens L."/>
            <person name="Miskei M."/>
            <person name="Pocsi I."/>
            <person name="Zhang W."/>
            <person name="Chen M."/>
            <person name="Wang L."/>
            <person name="Sun Y."/>
            <person name="Donzelli B.G."/>
            <person name="Gibson D.M."/>
            <person name="Nelson D.R."/>
            <person name="Luo J.G."/>
            <person name="Rep M."/>
            <person name="Liu H."/>
            <person name="Yang S."/>
            <person name="Wang J."/>
            <person name="Krasnoff S.B."/>
            <person name="Xu Y."/>
            <person name="Molnar I."/>
            <person name="Lin M."/>
        </authorList>
    </citation>
    <scope>NUCLEOTIDE SEQUENCE [LARGE SCALE GENOMIC DNA]</scope>
    <source>
        <strain evidence="2 3">ARSEF 6962</strain>
    </source>
</reference>
<name>A0A151GJX4_DRECN</name>